<comment type="caution">
    <text evidence="2">The sequence shown here is derived from an EMBL/GenBank/DDBJ whole genome shotgun (WGS) entry which is preliminary data.</text>
</comment>
<dbReference type="Gene3D" id="3.60.21.10">
    <property type="match status" value="1"/>
</dbReference>
<name>A0A819SWT3_9BILA</name>
<reference evidence="2" key="1">
    <citation type="submission" date="2021-02" db="EMBL/GenBank/DDBJ databases">
        <authorList>
            <person name="Nowell W R."/>
        </authorList>
    </citation>
    <scope>NUCLEOTIDE SEQUENCE</scope>
</reference>
<feature type="domain" description="Calcineurin-like phosphoesterase" evidence="1">
    <location>
        <begin position="68"/>
        <end position="254"/>
    </location>
</feature>
<dbReference type="InterPro" id="IPR029052">
    <property type="entry name" value="Metallo-depent_PP-like"/>
</dbReference>
<dbReference type="Pfam" id="PF00149">
    <property type="entry name" value="Metallophos"/>
    <property type="match status" value="1"/>
</dbReference>
<evidence type="ECO:0000259" key="1">
    <source>
        <dbReference type="Pfam" id="PF00149"/>
    </source>
</evidence>
<proteinExistence type="predicted"/>
<evidence type="ECO:0000313" key="3">
    <source>
        <dbReference type="Proteomes" id="UP000663844"/>
    </source>
</evidence>
<protein>
    <recommendedName>
        <fullName evidence="1">Calcineurin-like phosphoesterase domain-containing protein</fullName>
    </recommendedName>
</protein>
<accession>A0A819SWT3</accession>
<evidence type="ECO:0000313" key="2">
    <source>
        <dbReference type="EMBL" id="CAF4078465.1"/>
    </source>
</evidence>
<organism evidence="2 3">
    <name type="scientific">Adineta steineri</name>
    <dbReference type="NCBI Taxonomy" id="433720"/>
    <lineage>
        <taxon>Eukaryota</taxon>
        <taxon>Metazoa</taxon>
        <taxon>Spiralia</taxon>
        <taxon>Gnathifera</taxon>
        <taxon>Rotifera</taxon>
        <taxon>Eurotatoria</taxon>
        <taxon>Bdelloidea</taxon>
        <taxon>Adinetida</taxon>
        <taxon>Adinetidae</taxon>
        <taxon>Adineta</taxon>
    </lineage>
</organism>
<dbReference type="SUPFAM" id="SSF56300">
    <property type="entry name" value="Metallo-dependent phosphatases"/>
    <property type="match status" value="1"/>
</dbReference>
<dbReference type="Proteomes" id="UP000663844">
    <property type="component" value="Unassembled WGS sequence"/>
</dbReference>
<dbReference type="InterPro" id="IPR004843">
    <property type="entry name" value="Calcineurin-like_PHP"/>
</dbReference>
<dbReference type="EMBL" id="CAJOAZ010004868">
    <property type="protein sequence ID" value="CAF4078465.1"/>
    <property type="molecule type" value="Genomic_DNA"/>
</dbReference>
<gene>
    <name evidence="2" type="ORF">OXD698_LOCUS34148</name>
</gene>
<dbReference type="GO" id="GO:0016787">
    <property type="term" value="F:hydrolase activity"/>
    <property type="evidence" value="ECO:0007669"/>
    <property type="project" value="InterPro"/>
</dbReference>
<sequence length="567" mass="63940">MHQYFSIIVQPIRLDEVHWTYRAHLGSLRANTQYQYKIFAMDYEKRTWLYLKNEFFWVGESKNETLHIGLISDNQAGVRAFMGILHSLVNLPASYPSQYLTRSSAEVFPHYLIHVGDAVQSYDSLEEWQTEFADPLSYAWSSGQENSPPPILYAHGNHDQDINSRYIYTTGERQGKNWFSTTLGAAHFVVLDSQPLAQAETQLNWLRRETHMEAWMQASFRIAIVHIAPFIEYWDLRAWEELGEKYWGNGHQHIYSRGWMSNEVGKELIKDEFDISMNSSDKRQRVRVIANSWKQNRVLQGKDNLTYYIDHLRKGAMMTVIGGAGGELDSKQAVCQKNTITVIGLTSGVPGFNSSMLNRANYVYIDNNNIISISNTENYHLQYQGSFSVILMAGNNKIDNNTIQISLVTGVLIDKPPSMATNSSYSGKVLICGSHACAKCGYCRDWYWSSSALCCLHNIPWVRCFACCCGGKYYGGAGYSHGTGLPLNGYLIGGVDYHIDKLAGVDFAARRNRAAAGSLVELAVGSGVGNMLRDAGNMTNGTLSKRMALHRDHHDFGRLCECNDNQQ</sequence>
<dbReference type="AlphaFoldDB" id="A0A819SWT3"/>